<feature type="transmembrane region" description="Helical" evidence="6">
    <location>
        <begin position="176"/>
        <end position="196"/>
    </location>
</feature>
<feature type="transmembrane region" description="Helical" evidence="6">
    <location>
        <begin position="208"/>
        <end position="225"/>
    </location>
</feature>
<feature type="transmembrane region" description="Helical" evidence="6">
    <location>
        <begin position="52"/>
        <end position="73"/>
    </location>
</feature>
<gene>
    <name evidence="7" type="ORF">CONLIGDRAFT_632950</name>
</gene>
<name>A0A1J7IMM5_9PEZI</name>
<dbReference type="PANTHER" id="PTHR23507:SF1">
    <property type="entry name" value="FI18259P1-RELATED"/>
    <property type="match status" value="1"/>
</dbReference>
<feature type="transmembrane region" description="Helical" evidence="6">
    <location>
        <begin position="473"/>
        <end position="492"/>
    </location>
</feature>
<evidence type="ECO:0000256" key="6">
    <source>
        <dbReference type="SAM" id="Phobius"/>
    </source>
</evidence>
<keyword evidence="8" id="KW-1185">Reference proteome</keyword>
<evidence type="ECO:0000313" key="7">
    <source>
        <dbReference type="EMBL" id="OIW28726.1"/>
    </source>
</evidence>
<dbReference type="Gene3D" id="1.20.1250.20">
    <property type="entry name" value="MFS general substrate transporter like domains"/>
    <property type="match status" value="1"/>
</dbReference>
<evidence type="ECO:0000256" key="5">
    <source>
        <dbReference type="SAM" id="MobiDB-lite"/>
    </source>
</evidence>
<keyword evidence="3 6" id="KW-1133">Transmembrane helix</keyword>
<sequence>MADELSMHDATEGSPFLENDEPQEDQHGRANAKPAVEAWWSSSRYQVSSPNAVVGLLSLIIFFMALSGTMGLIPLGRLIEDAVCRKYYGSSDPVDEKLCKVDEVQTELAWLGGLYVVIDSAIGFIVSFPWGITSDRLGRKPVFRLSFLSLIIGGMWTVLCIIRSDILPIRLMLLSPLFTIFGGGIPVFGAVINSMIADVTGTERTSGFLWLSLGAVTGAVAGPGLSAKLMEATTPWIPLYITGCISPFIFVATIFLPETRPRQIELPASAPADGSYSAALVSHVKHTRIRLAESVSVLRSRSIAILLLLFFVHAPITMSHGQTIAQTISKRFHWTLAQTGYLFSVKGIVMVVVLALMPFLSSFLTSPRLGKYQLSIFKRDLRLAQLSLVFLIVGSILMGGESLAEVITGLVVSTFAIGIDSLVKSLIASYVDKEHTSRLYALTGMTETAGRFFGAPSLAWTFERGVKSGWMGLPFYFVAGLCALALVALCFVQKPNISDEGEQGATEV</sequence>
<dbReference type="PANTHER" id="PTHR23507">
    <property type="entry name" value="ZGC:174356"/>
    <property type="match status" value="1"/>
</dbReference>
<dbReference type="InterPro" id="IPR011701">
    <property type="entry name" value="MFS"/>
</dbReference>
<protein>
    <submittedName>
        <fullName evidence="7">MFS general substrate transporter</fullName>
    </submittedName>
</protein>
<evidence type="ECO:0000256" key="2">
    <source>
        <dbReference type="ARBA" id="ARBA00022692"/>
    </source>
</evidence>
<evidence type="ECO:0000256" key="3">
    <source>
        <dbReference type="ARBA" id="ARBA00022989"/>
    </source>
</evidence>
<keyword evidence="4 6" id="KW-0472">Membrane</keyword>
<organism evidence="7 8">
    <name type="scientific">Coniochaeta ligniaria NRRL 30616</name>
    <dbReference type="NCBI Taxonomy" id="1408157"/>
    <lineage>
        <taxon>Eukaryota</taxon>
        <taxon>Fungi</taxon>
        <taxon>Dikarya</taxon>
        <taxon>Ascomycota</taxon>
        <taxon>Pezizomycotina</taxon>
        <taxon>Sordariomycetes</taxon>
        <taxon>Sordariomycetidae</taxon>
        <taxon>Coniochaetales</taxon>
        <taxon>Coniochaetaceae</taxon>
        <taxon>Coniochaeta</taxon>
    </lineage>
</organism>
<dbReference type="GO" id="GO:0022857">
    <property type="term" value="F:transmembrane transporter activity"/>
    <property type="evidence" value="ECO:0007669"/>
    <property type="project" value="InterPro"/>
</dbReference>
<reference evidence="7 8" key="1">
    <citation type="submission" date="2016-10" db="EMBL/GenBank/DDBJ databases">
        <title>Draft genome sequence of Coniochaeta ligniaria NRRL30616, a lignocellulolytic fungus for bioabatement of inhibitors in plant biomass hydrolysates.</title>
        <authorList>
            <consortium name="DOE Joint Genome Institute"/>
            <person name="Jimenez D.J."/>
            <person name="Hector R.E."/>
            <person name="Riley R."/>
            <person name="Sun H."/>
            <person name="Grigoriev I.V."/>
            <person name="Van Elsas J.D."/>
            <person name="Nichols N.N."/>
        </authorList>
    </citation>
    <scope>NUCLEOTIDE SEQUENCE [LARGE SCALE GENOMIC DNA]</scope>
    <source>
        <strain evidence="7 8">NRRL 30616</strain>
    </source>
</reference>
<dbReference type="Pfam" id="PF07690">
    <property type="entry name" value="MFS_1"/>
    <property type="match status" value="1"/>
</dbReference>
<evidence type="ECO:0000256" key="4">
    <source>
        <dbReference type="ARBA" id="ARBA00023136"/>
    </source>
</evidence>
<feature type="transmembrane region" description="Helical" evidence="6">
    <location>
        <begin position="381"/>
        <end position="400"/>
    </location>
</feature>
<dbReference type="InParanoid" id="A0A1J7IMM5"/>
<dbReference type="EMBL" id="KV875098">
    <property type="protein sequence ID" value="OIW28726.1"/>
    <property type="molecule type" value="Genomic_DNA"/>
</dbReference>
<feature type="transmembrane region" description="Helical" evidence="6">
    <location>
        <begin position="237"/>
        <end position="256"/>
    </location>
</feature>
<feature type="transmembrane region" description="Helical" evidence="6">
    <location>
        <begin position="108"/>
        <end position="130"/>
    </location>
</feature>
<feature type="transmembrane region" description="Helical" evidence="6">
    <location>
        <begin position="341"/>
        <end position="360"/>
    </location>
</feature>
<proteinExistence type="predicted"/>
<dbReference type="Proteomes" id="UP000182658">
    <property type="component" value="Unassembled WGS sequence"/>
</dbReference>
<feature type="transmembrane region" description="Helical" evidence="6">
    <location>
        <begin position="303"/>
        <end position="321"/>
    </location>
</feature>
<feature type="transmembrane region" description="Helical" evidence="6">
    <location>
        <begin position="142"/>
        <end position="164"/>
    </location>
</feature>
<feature type="compositionally biased region" description="Basic and acidic residues" evidence="5">
    <location>
        <begin position="1"/>
        <end position="11"/>
    </location>
</feature>
<keyword evidence="2 6" id="KW-0812">Transmembrane</keyword>
<evidence type="ECO:0000256" key="1">
    <source>
        <dbReference type="ARBA" id="ARBA00004141"/>
    </source>
</evidence>
<dbReference type="SUPFAM" id="SSF103473">
    <property type="entry name" value="MFS general substrate transporter"/>
    <property type="match status" value="1"/>
</dbReference>
<dbReference type="InterPro" id="IPR036259">
    <property type="entry name" value="MFS_trans_sf"/>
</dbReference>
<accession>A0A1J7IMM5</accession>
<feature type="region of interest" description="Disordered" evidence="5">
    <location>
        <begin position="1"/>
        <end position="31"/>
    </location>
</feature>
<comment type="subcellular location">
    <subcellularLocation>
        <location evidence="1">Membrane</location>
        <topology evidence="1">Multi-pass membrane protein</topology>
    </subcellularLocation>
</comment>
<dbReference type="GO" id="GO:0016020">
    <property type="term" value="C:membrane"/>
    <property type="evidence" value="ECO:0007669"/>
    <property type="project" value="UniProtKB-SubCell"/>
</dbReference>
<dbReference type="OrthoDB" id="3026777at2759"/>
<dbReference type="AlphaFoldDB" id="A0A1J7IMM5"/>
<evidence type="ECO:0000313" key="8">
    <source>
        <dbReference type="Proteomes" id="UP000182658"/>
    </source>
</evidence>